<name>A0A9X3L8T1_9BACI</name>
<comment type="caution">
    <text evidence="3">The sequence shown here is derived from an EMBL/GenBank/DDBJ whole genome shotgun (WGS) entry which is preliminary data.</text>
</comment>
<reference evidence="3" key="1">
    <citation type="submission" date="2022-05" db="EMBL/GenBank/DDBJ databases">
        <authorList>
            <person name="Colautti A."/>
            <person name="Iacumin L."/>
        </authorList>
    </citation>
    <scope>NUCLEOTIDE SEQUENCE</scope>
    <source>
        <strain evidence="3">DSM 30747</strain>
    </source>
</reference>
<evidence type="ECO:0000313" key="4">
    <source>
        <dbReference type="Proteomes" id="UP001152172"/>
    </source>
</evidence>
<dbReference type="Pfam" id="PF04740">
    <property type="entry name" value="LXG"/>
    <property type="match status" value="1"/>
</dbReference>
<organism evidence="3 4">
    <name type="scientific">Psychrobacillus psychrodurans</name>
    <dbReference type="NCBI Taxonomy" id="126157"/>
    <lineage>
        <taxon>Bacteria</taxon>
        <taxon>Bacillati</taxon>
        <taxon>Bacillota</taxon>
        <taxon>Bacilli</taxon>
        <taxon>Bacillales</taxon>
        <taxon>Bacillaceae</taxon>
        <taxon>Psychrobacillus</taxon>
    </lineage>
</organism>
<feature type="domain" description="LXG" evidence="2">
    <location>
        <begin position="1"/>
        <end position="109"/>
    </location>
</feature>
<keyword evidence="4" id="KW-1185">Reference proteome</keyword>
<dbReference type="InterPro" id="IPR006829">
    <property type="entry name" value="LXG_dom"/>
</dbReference>
<dbReference type="Proteomes" id="UP001152172">
    <property type="component" value="Unassembled WGS sequence"/>
</dbReference>
<gene>
    <name evidence="3" type="ORF">M9R61_08360</name>
</gene>
<dbReference type="RefSeq" id="WP_269921743.1">
    <property type="nucleotide sequence ID" value="NZ_JAMKBI010000005.1"/>
</dbReference>
<dbReference type="AlphaFoldDB" id="A0A9X3L8T1"/>
<dbReference type="EMBL" id="JAMKBI010000005">
    <property type="protein sequence ID" value="MCZ8533344.1"/>
    <property type="molecule type" value="Genomic_DNA"/>
</dbReference>
<evidence type="ECO:0000259" key="2">
    <source>
        <dbReference type="PROSITE" id="PS51756"/>
    </source>
</evidence>
<evidence type="ECO:0000256" key="1">
    <source>
        <dbReference type="ARBA" id="ARBA00034117"/>
    </source>
</evidence>
<evidence type="ECO:0000313" key="3">
    <source>
        <dbReference type="EMBL" id="MCZ8533344.1"/>
    </source>
</evidence>
<sequence>MGPIHHAVNGLVQMEDQLKGAGGNAIRSFYQECHLPFLHYFQLFSEQFKQVLQQMEAALHSLEPDSSGYILETFLDGELEQGLTLIGELTASLKVKRRETLIRVRVKAL</sequence>
<accession>A0A9X3L8T1</accession>
<comment type="similarity">
    <text evidence="1">In the N-terminal section; belongs to the LXG family.</text>
</comment>
<proteinExistence type="inferred from homology"/>
<protein>
    <submittedName>
        <fullName evidence="3">LXG domain-containing protein</fullName>
    </submittedName>
</protein>
<dbReference type="PROSITE" id="PS51756">
    <property type="entry name" value="LXG"/>
    <property type="match status" value="1"/>
</dbReference>